<keyword evidence="4" id="KW-1185">Reference proteome</keyword>
<dbReference type="GO" id="GO:0003743">
    <property type="term" value="F:translation initiation factor activity"/>
    <property type="evidence" value="ECO:0007669"/>
    <property type="project" value="UniProtKB-KW"/>
</dbReference>
<name>A0A4Z1SVY0_GIAMU</name>
<protein>
    <submittedName>
        <fullName evidence="3">Eukaryotic translation initiation factor 3 subunit G</fullName>
    </submittedName>
</protein>
<dbReference type="Pfam" id="PF12353">
    <property type="entry name" value="eIF3g"/>
    <property type="match status" value="1"/>
</dbReference>
<keyword evidence="3" id="KW-0648">Protein biosynthesis</keyword>
<dbReference type="OrthoDB" id="10258526at2759"/>
<evidence type="ECO:0000313" key="3">
    <source>
        <dbReference type="EMBL" id="TNJ29770.1"/>
    </source>
</evidence>
<proteinExistence type="predicted"/>
<accession>A0A4Z1SVY0</accession>
<feature type="region of interest" description="Disordered" evidence="1">
    <location>
        <begin position="212"/>
        <end position="232"/>
    </location>
</feature>
<evidence type="ECO:0000313" key="4">
    <source>
        <dbReference type="Proteomes" id="UP000315496"/>
    </source>
</evidence>
<gene>
    <name evidence="3" type="ORF">GMRT_11466</name>
</gene>
<keyword evidence="3" id="KW-0396">Initiation factor</keyword>
<comment type="caution">
    <text evidence="3">The sequence shown here is derived from an EMBL/GenBank/DDBJ whole genome shotgun (WGS) entry which is preliminary data.</text>
</comment>
<organism evidence="3 4">
    <name type="scientific">Giardia muris</name>
    <dbReference type="NCBI Taxonomy" id="5742"/>
    <lineage>
        <taxon>Eukaryota</taxon>
        <taxon>Metamonada</taxon>
        <taxon>Diplomonadida</taxon>
        <taxon>Hexamitidae</taxon>
        <taxon>Giardiinae</taxon>
        <taxon>Giardia</taxon>
    </lineage>
</organism>
<dbReference type="Proteomes" id="UP000315496">
    <property type="component" value="Chromosome 1"/>
</dbReference>
<dbReference type="VEuPathDB" id="GiardiaDB:GMRT_11466"/>
<evidence type="ECO:0000256" key="1">
    <source>
        <dbReference type="SAM" id="MobiDB-lite"/>
    </source>
</evidence>
<sequence>MSWPKRIQRGPDANGVFSVHKCSLNDDGTVTVSEEIFKREEKEVIIPTRLASRLSTASQPPKYQARGSRADQDVIISIEEKPIILHLTSESVQKQKLATVVSSASLESTHVRCSNCGGLHYTYMCPRREEFRRDKVESKGGVYVPIYKRENIEKKTYSLKLDPVPQSWTRDNILELLNRLRLEVEELLNAESEGANMKKDTSVPWHVRVGAKRGSAGNESQATTPTPAPESEKVRKLRAALVGLHAERCTFPNRDPKRTNFAYLNLGTEEAQILFKTRYDNSRLTGEQTIMHVLLPDEYGGRR</sequence>
<reference evidence="3 4" key="1">
    <citation type="submission" date="2019-05" db="EMBL/GenBank/DDBJ databases">
        <title>The compact genome of Giardia muris reveals important steps in the evolution of intestinal protozoan parasites.</title>
        <authorList>
            <person name="Xu F."/>
            <person name="Jimenez-Gonzalez A."/>
            <person name="Einarsson E."/>
            <person name="Astvaldsson A."/>
            <person name="Peirasmaki D."/>
            <person name="Eckmann L."/>
            <person name="Andersson J.O."/>
            <person name="Svard S.G."/>
            <person name="Jerlstrom-Hultqvist J."/>
        </authorList>
    </citation>
    <scope>NUCLEOTIDE SEQUENCE [LARGE SCALE GENOMIC DNA]</scope>
    <source>
        <strain evidence="3 4">Roberts-Thomson</strain>
    </source>
</reference>
<dbReference type="AlphaFoldDB" id="A0A4Z1SVY0"/>
<dbReference type="EMBL" id="VDLU01000001">
    <property type="protein sequence ID" value="TNJ29770.1"/>
    <property type="molecule type" value="Genomic_DNA"/>
</dbReference>
<evidence type="ECO:0000259" key="2">
    <source>
        <dbReference type="Pfam" id="PF12353"/>
    </source>
</evidence>
<dbReference type="InterPro" id="IPR024675">
    <property type="entry name" value="eIF3g_N"/>
</dbReference>
<feature type="domain" description="Eukaryotic translation initiation factor 3 subunit G N-terminal" evidence="2">
    <location>
        <begin position="9"/>
        <end position="129"/>
    </location>
</feature>